<dbReference type="RefSeq" id="WP_377068813.1">
    <property type="nucleotide sequence ID" value="NZ_JBHMEC010000012.1"/>
</dbReference>
<name>A0ABV5I0S4_9RHOB</name>
<comment type="caution">
    <text evidence="1">The sequence shown here is derived from an EMBL/GenBank/DDBJ whole genome shotgun (WGS) entry which is preliminary data.</text>
</comment>
<evidence type="ECO:0000313" key="1">
    <source>
        <dbReference type="EMBL" id="MFB9149666.1"/>
    </source>
</evidence>
<keyword evidence="2" id="KW-1185">Reference proteome</keyword>
<dbReference type="Pfam" id="PF09898">
    <property type="entry name" value="DUF2125"/>
    <property type="match status" value="1"/>
</dbReference>
<reference evidence="1 2" key="1">
    <citation type="submission" date="2024-09" db="EMBL/GenBank/DDBJ databases">
        <authorList>
            <person name="Sun Q."/>
            <person name="Mori K."/>
        </authorList>
    </citation>
    <scope>NUCLEOTIDE SEQUENCE [LARGE SCALE GENOMIC DNA]</scope>
    <source>
        <strain evidence="1 2">CECT 9424</strain>
    </source>
</reference>
<gene>
    <name evidence="1" type="ORF">ACFFU4_07900</name>
</gene>
<accession>A0ABV5I0S4</accession>
<dbReference type="Proteomes" id="UP001589670">
    <property type="component" value="Unassembled WGS sequence"/>
</dbReference>
<dbReference type="InterPro" id="IPR018666">
    <property type="entry name" value="DUF2125"/>
</dbReference>
<organism evidence="1 2">
    <name type="scientific">Roseovarius ramblicola</name>
    <dbReference type="NCBI Taxonomy" id="2022336"/>
    <lineage>
        <taxon>Bacteria</taxon>
        <taxon>Pseudomonadati</taxon>
        <taxon>Pseudomonadota</taxon>
        <taxon>Alphaproteobacteria</taxon>
        <taxon>Rhodobacterales</taxon>
        <taxon>Roseobacteraceae</taxon>
        <taxon>Roseovarius</taxon>
    </lineage>
</organism>
<protein>
    <submittedName>
        <fullName evidence="1">DUF2125 domain-containing protein</fullName>
    </submittedName>
</protein>
<evidence type="ECO:0000313" key="2">
    <source>
        <dbReference type="Proteomes" id="UP001589670"/>
    </source>
</evidence>
<dbReference type="EMBL" id="JBHMEC010000012">
    <property type="protein sequence ID" value="MFB9149666.1"/>
    <property type="molecule type" value="Genomic_DNA"/>
</dbReference>
<proteinExistence type="predicted"/>
<sequence>MRALLAVILVAAAAWAGYWVIGSRATLSAFERWFDARRAEGWVAETSRLGVQGFPNRFDVAFEDLILADPATGLAWEAPRFQIDALSYRPGHVIAVWPDEQLVATPQEKFRLESRDMRASLVIAPDTALAPRRMTLTAEFLRVTPKARPEETTALSALSLAAERQEGSTYRLGLRAEGLTLAARTHARLDPGGRLPDRISGFSADVVASFDKPWDRTAIERARPQPTHLRVRLAEGRWGDLHLQAAGEVDVTQEGWPEGEITLKARNWREIVTILRSAGALPESLAGSVESGLGMMARLAGNPDTLDIPLGFGGGRMWLGPVPLGTAPRLRLR</sequence>